<dbReference type="SUPFAM" id="SSF140860">
    <property type="entry name" value="Pseudo ankyrin repeat-like"/>
    <property type="match status" value="1"/>
</dbReference>
<dbReference type="InterPro" id="IPR052050">
    <property type="entry name" value="SecEffector_AnkRepeat"/>
</dbReference>
<organism evidence="1 2">
    <name type="scientific">Planoprotostelium fungivorum</name>
    <dbReference type="NCBI Taxonomy" id="1890364"/>
    <lineage>
        <taxon>Eukaryota</taxon>
        <taxon>Amoebozoa</taxon>
        <taxon>Evosea</taxon>
        <taxon>Variosea</taxon>
        <taxon>Cavosteliida</taxon>
        <taxon>Cavosteliaceae</taxon>
        <taxon>Planoprotostelium</taxon>
    </lineage>
</organism>
<evidence type="ECO:0000313" key="1">
    <source>
        <dbReference type="EMBL" id="PRP78310.1"/>
    </source>
</evidence>
<dbReference type="EMBL" id="MDYQ01000230">
    <property type="protein sequence ID" value="PRP78310.1"/>
    <property type="molecule type" value="Genomic_DNA"/>
</dbReference>
<dbReference type="InterPro" id="IPR036770">
    <property type="entry name" value="Ankyrin_rpt-contain_sf"/>
</dbReference>
<sequence length="235" mass="26961">MKRHRRDFNLNDDIYQMIVTYLLHVNHIKAKKEDYQRQEKNYKSSRRVSRAWRLMSDRCITLGRLEPITSAVMHENMEALKHLLVLRFHRWNPSTAAIDSAICYKKAHVMEVLLEHPSVDPSSNDNVAIRTASRAGAENIVRLLLMDNEPVRFACLYGRSLVLSHLLQDARVNPAVRSNLCIREAAAAGHTEIVSMLMRDERVDATACDHMAARMAERNGHVQTLRKLVEESHSG</sequence>
<evidence type="ECO:0008006" key="3">
    <source>
        <dbReference type="Google" id="ProtNLM"/>
    </source>
</evidence>
<protein>
    <recommendedName>
        <fullName evidence="3">Ankyrin repeat protein</fullName>
    </recommendedName>
</protein>
<dbReference type="InParanoid" id="A0A2P6N2X3"/>
<dbReference type="AlphaFoldDB" id="A0A2P6N2X3"/>
<proteinExistence type="predicted"/>
<dbReference type="Gene3D" id="1.25.40.20">
    <property type="entry name" value="Ankyrin repeat-containing domain"/>
    <property type="match status" value="1"/>
</dbReference>
<accession>A0A2P6N2X3</accession>
<comment type="caution">
    <text evidence="1">The sequence shown here is derived from an EMBL/GenBank/DDBJ whole genome shotgun (WGS) entry which is preliminary data.</text>
</comment>
<name>A0A2P6N2X3_9EUKA</name>
<gene>
    <name evidence="1" type="ORF">PROFUN_13806</name>
</gene>
<evidence type="ECO:0000313" key="2">
    <source>
        <dbReference type="Proteomes" id="UP000241769"/>
    </source>
</evidence>
<dbReference type="PANTHER" id="PTHR46586">
    <property type="entry name" value="ANKYRIN REPEAT-CONTAINING PROTEIN"/>
    <property type="match status" value="1"/>
</dbReference>
<dbReference type="PANTHER" id="PTHR46586:SF3">
    <property type="entry name" value="ANKYRIN REPEAT-CONTAINING PROTEIN"/>
    <property type="match status" value="1"/>
</dbReference>
<reference evidence="1 2" key="1">
    <citation type="journal article" date="2018" name="Genome Biol. Evol.">
        <title>Multiple Roots of Fruiting Body Formation in Amoebozoa.</title>
        <authorList>
            <person name="Hillmann F."/>
            <person name="Forbes G."/>
            <person name="Novohradska S."/>
            <person name="Ferling I."/>
            <person name="Riege K."/>
            <person name="Groth M."/>
            <person name="Westermann M."/>
            <person name="Marz M."/>
            <person name="Spaller T."/>
            <person name="Winckler T."/>
            <person name="Schaap P."/>
            <person name="Glockner G."/>
        </authorList>
    </citation>
    <scope>NUCLEOTIDE SEQUENCE [LARGE SCALE GENOMIC DNA]</scope>
    <source>
        <strain evidence="1 2">Jena</strain>
    </source>
</reference>
<dbReference type="Proteomes" id="UP000241769">
    <property type="component" value="Unassembled WGS sequence"/>
</dbReference>
<keyword evidence="2" id="KW-1185">Reference proteome</keyword>